<dbReference type="PANTHER" id="PTHR32246:SF22">
    <property type="entry name" value="C2 DOMAIN-CONTAINING PROTEIN"/>
    <property type="match status" value="1"/>
</dbReference>
<feature type="domain" description="C2" evidence="1">
    <location>
        <begin position="1"/>
        <end position="117"/>
    </location>
</feature>
<dbReference type="GeneID" id="111018814"/>
<dbReference type="KEGG" id="mcha:111018814"/>
<dbReference type="InterPro" id="IPR000008">
    <property type="entry name" value="C2_dom"/>
</dbReference>
<evidence type="ECO:0000313" key="3">
    <source>
        <dbReference type="RefSeq" id="XP_022150754.1"/>
    </source>
</evidence>
<gene>
    <name evidence="3" type="primary">LOC111018814</name>
</gene>
<dbReference type="RefSeq" id="XP_022150754.1">
    <property type="nucleotide sequence ID" value="XM_022295062.1"/>
</dbReference>
<proteinExistence type="predicted"/>
<sequence length="165" mass="18375">MSTDFREFNINITCAEGQKGVLSFVNFFQKTKVYAAVSVVGGEPAVQFTPLANYFGDNPVWNFPMRFCLEESELQQDALTLRIELRRKRIFGGDEAIAEAFVRLGNLLNCNDSNLNFMDQICGFSWLLSPAGGRRGILYFSYCFGRTIRATERSDGGGVVAPPCS</sequence>
<organism evidence="2 3">
    <name type="scientific">Momordica charantia</name>
    <name type="common">Bitter gourd</name>
    <name type="synonym">Balsam pear</name>
    <dbReference type="NCBI Taxonomy" id="3673"/>
    <lineage>
        <taxon>Eukaryota</taxon>
        <taxon>Viridiplantae</taxon>
        <taxon>Streptophyta</taxon>
        <taxon>Embryophyta</taxon>
        <taxon>Tracheophyta</taxon>
        <taxon>Spermatophyta</taxon>
        <taxon>Magnoliopsida</taxon>
        <taxon>eudicotyledons</taxon>
        <taxon>Gunneridae</taxon>
        <taxon>Pentapetalae</taxon>
        <taxon>rosids</taxon>
        <taxon>fabids</taxon>
        <taxon>Cucurbitales</taxon>
        <taxon>Cucurbitaceae</taxon>
        <taxon>Momordiceae</taxon>
        <taxon>Momordica</taxon>
    </lineage>
</organism>
<evidence type="ECO:0000313" key="2">
    <source>
        <dbReference type="Proteomes" id="UP000504603"/>
    </source>
</evidence>
<dbReference type="OrthoDB" id="1188992at2759"/>
<evidence type="ECO:0000259" key="1">
    <source>
        <dbReference type="PROSITE" id="PS50004"/>
    </source>
</evidence>
<reference evidence="3" key="1">
    <citation type="submission" date="2025-08" db="UniProtKB">
        <authorList>
            <consortium name="RefSeq"/>
        </authorList>
    </citation>
    <scope>IDENTIFICATION</scope>
    <source>
        <strain evidence="3">OHB3-1</strain>
    </source>
</reference>
<dbReference type="InterPro" id="IPR035892">
    <property type="entry name" value="C2_domain_sf"/>
</dbReference>
<dbReference type="PANTHER" id="PTHR32246">
    <property type="entry name" value="INGRESSION PROTEIN FIC1"/>
    <property type="match status" value="1"/>
</dbReference>
<dbReference type="Proteomes" id="UP000504603">
    <property type="component" value="Unplaced"/>
</dbReference>
<name>A0A6J1DB07_MOMCH</name>
<dbReference type="SUPFAM" id="SSF49562">
    <property type="entry name" value="C2 domain (Calcium/lipid-binding domain, CaLB)"/>
    <property type="match status" value="1"/>
</dbReference>
<protein>
    <submittedName>
        <fullName evidence="3">Protein SRC2</fullName>
    </submittedName>
</protein>
<dbReference type="PROSITE" id="PS50004">
    <property type="entry name" value="C2"/>
    <property type="match status" value="1"/>
</dbReference>
<accession>A0A6J1DB07</accession>
<dbReference type="AlphaFoldDB" id="A0A6J1DB07"/>
<dbReference type="Gene3D" id="2.60.40.150">
    <property type="entry name" value="C2 domain"/>
    <property type="match status" value="1"/>
</dbReference>
<keyword evidence="2" id="KW-1185">Reference proteome</keyword>